<keyword evidence="4 11" id="KW-0548">Nucleotidyltransferase</keyword>
<dbReference type="RefSeq" id="WP_190432631.1">
    <property type="nucleotide sequence ID" value="NZ_JAMPKM010000007.1"/>
</dbReference>
<evidence type="ECO:0000256" key="5">
    <source>
        <dbReference type="ARBA" id="ARBA00022705"/>
    </source>
</evidence>
<evidence type="ECO:0000256" key="7">
    <source>
        <dbReference type="ARBA" id="ARBA00034754"/>
    </source>
</evidence>
<name>A0ABV0J954_9CYAN</name>
<dbReference type="InterPro" id="IPR008921">
    <property type="entry name" value="DNA_pol3_clamp-load_cplx_C"/>
</dbReference>
<evidence type="ECO:0000256" key="8">
    <source>
        <dbReference type="ARBA" id="ARBA00049244"/>
    </source>
</evidence>
<dbReference type="GO" id="GO:0003887">
    <property type="term" value="F:DNA-directed DNA polymerase activity"/>
    <property type="evidence" value="ECO:0007669"/>
    <property type="project" value="UniProtKB-EC"/>
</dbReference>
<dbReference type="Proteomes" id="UP001464891">
    <property type="component" value="Unassembled WGS sequence"/>
</dbReference>
<dbReference type="EMBL" id="JAMPKM010000007">
    <property type="protein sequence ID" value="MEP0818164.1"/>
    <property type="molecule type" value="Genomic_DNA"/>
</dbReference>
<evidence type="ECO:0000313" key="11">
    <source>
        <dbReference type="EMBL" id="MEP0818164.1"/>
    </source>
</evidence>
<gene>
    <name evidence="11" type="primary">holA</name>
    <name evidence="11" type="ORF">NC998_13765</name>
</gene>
<feature type="domain" description="DNA polymerase III delta N-terminal" evidence="9">
    <location>
        <begin position="4"/>
        <end position="124"/>
    </location>
</feature>
<keyword evidence="12" id="KW-1185">Reference proteome</keyword>
<dbReference type="InterPro" id="IPR048466">
    <property type="entry name" value="DNA_pol3_delta-like_C"/>
</dbReference>
<dbReference type="EC" id="2.7.7.7" evidence="1"/>
<comment type="catalytic activity">
    <reaction evidence="8">
        <text>DNA(n) + a 2'-deoxyribonucleoside 5'-triphosphate = DNA(n+1) + diphosphate</text>
        <dbReference type="Rhea" id="RHEA:22508"/>
        <dbReference type="Rhea" id="RHEA-COMP:17339"/>
        <dbReference type="Rhea" id="RHEA-COMP:17340"/>
        <dbReference type="ChEBI" id="CHEBI:33019"/>
        <dbReference type="ChEBI" id="CHEBI:61560"/>
        <dbReference type="ChEBI" id="CHEBI:173112"/>
        <dbReference type="EC" id="2.7.7.7"/>
    </reaction>
</comment>
<dbReference type="PANTHER" id="PTHR34388:SF1">
    <property type="entry name" value="DNA POLYMERASE III SUBUNIT DELTA"/>
    <property type="match status" value="1"/>
</dbReference>
<dbReference type="InterPro" id="IPR005790">
    <property type="entry name" value="DNA_polIII_delta"/>
</dbReference>
<evidence type="ECO:0000256" key="6">
    <source>
        <dbReference type="ARBA" id="ARBA00022932"/>
    </source>
</evidence>
<keyword evidence="5" id="KW-0235">DNA replication</keyword>
<evidence type="ECO:0000256" key="2">
    <source>
        <dbReference type="ARBA" id="ARBA00017703"/>
    </source>
</evidence>
<sequence length="327" mass="36617">MPIYLYWGEDDFAIAKAVTTLRDRTLDPDWTSFNFDKISAEQSNAVLQALTQAMTPPFGMGKRLVWLENTTLGQQCPETVLAELERTLPAIPDASVLLLTARNKPDGRLKSTKLLQKYAEIKEFSPIPPWKTDQLLQQVRQVAQTVGVALTQPSMELLAESVGNNSRQLYSELEKLRLYAGDRSQPLEAEVVARLVVVNTQNSLQLAAAIRQGQVGEALELVAGLLSHNEPALRVVATLIGQFRTWLWVKLMQEAGERDERAIAQAAEVSNPKRIYFLQQEVRGLSSQQLQQTLPLLLELELSLKQGAEELATLQTKVVELCQIYQR</sequence>
<proteinExistence type="inferred from homology"/>
<keyword evidence="3 11" id="KW-0808">Transferase</keyword>
<dbReference type="PANTHER" id="PTHR34388">
    <property type="entry name" value="DNA POLYMERASE III SUBUNIT DELTA"/>
    <property type="match status" value="1"/>
</dbReference>
<feature type="domain" description="DNA polymerase III delta subunit-like C-terminal" evidence="10">
    <location>
        <begin position="201"/>
        <end position="309"/>
    </location>
</feature>
<dbReference type="Gene3D" id="1.10.8.60">
    <property type="match status" value="1"/>
</dbReference>
<comment type="similarity">
    <text evidence="7">Belongs to the DNA polymerase HolA subunit family.</text>
</comment>
<evidence type="ECO:0000313" key="12">
    <source>
        <dbReference type="Proteomes" id="UP001464891"/>
    </source>
</evidence>
<protein>
    <recommendedName>
        <fullName evidence="2">DNA polymerase III subunit delta</fullName>
        <ecNumber evidence="1">2.7.7.7</ecNumber>
    </recommendedName>
</protein>
<evidence type="ECO:0000256" key="4">
    <source>
        <dbReference type="ARBA" id="ARBA00022695"/>
    </source>
</evidence>
<dbReference type="Gene3D" id="3.40.50.300">
    <property type="entry name" value="P-loop containing nucleotide triphosphate hydrolases"/>
    <property type="match status" value="1"/>
</dbReference>
<dbReference type="Pfam" id="PF21694">
    <property type="entry name" value="DNA_pol3_delta_C"/>
    <property type="match status" value="1"/>
</dbReference>
<dbReference type="Pfam" id="PF06144">
    <property type="entry name" value="DNA_pol3_delta"/>
    <property type="match status" value="1"/>
</dbReference>
<keyword evidence="6" id="KW-0239">DNA-directed DNA polymerase</keyword>
<reference evidence="11 12" key="1">
    <citation type="submission" date="2022-04" db="EMBL/GenBank/DDBJ databases">
        <title>Positive selection, recombination, and allopatry shape intraspecific diversity of widespread and dominant cyanobacteria.</title>
        <authorList>
            <person name="Wei J."/>
            <person name="Shu W."/>
            <person name="Hu C."/>
        </authorList>
    </citation>
    <scope>NUCLEOTIDE SEQUENCE [LARGE SCALE GENOMIC DNA]</scope>
    <source>
        <strain evidence="11 12">GB2-A4</strain>
    </source>
</reference>
<dbReference type="NCBIfam" id="TIGR01128">
    <property type="entry name" value="holA"/>
    <property type="match status" value="1"/>
</dbReference>
<dbReference type="InterPro" id="IPR027417">
    <property type="entry name" value="P-loop_NTPase"/>
</dbReference>
<dbReference type="Gene3D" id="1.20.272.10">
    <property type="match status" value="1"/>
</dbReference>
<evidence type="ECO:0000256" key="1">
    <source>
        <dbReference type="ARBA" id="ARBA00012417"/>
    </source>
</evidence>
<evidence type="ECO:0000259" key="10">
    <source>
        <dbReference type="Pfam" id="PF21694"/>
    </source>
</evidence>
<accession>A0ABV0J954</accession>
<comment type="caution">
    <text evidence="11">The sequence shown here is derived from an EMBL/GenBank/DDBJ whole genome shotgun (WGS) entry which is preliminary data.</text>
</comment>
<dbReference type="InterPro" id="IPR010372">
    <property type="entry name" value="DNA_pol3_delta_N"/>
</dbReference>
<evidence type="ECO:0000256" key="3">
    <source>
        <dbReference type="ARBA" id="ARBA00022679"/>
    </source>
</evidence>
<organism evidence="11 12">
    <name type="scientific">Trichocoleus desertorum GB2-A4</name>
    <dbReference type="NCBI Taxonomy" id="2933944"/>
    <lineage>
        <taxon>Bacteria</taxon>
        <taxon>Bacillati</taxon>
        <taxon>Cyanobacteriota</taxon>
        <taxon>Cyanophyceae</taxon>
        <taxon>Leptolyngbyales</taxon>
        <taxon>Trichocoleusaceae</taxon>
        <taxon>Trichocoleus</taxon>
    </lineage>
</organism>
<dbReference type="SUPFAM" id="SSF52540">
    <property type="entry name" value="P-loop containing nucleoside triphosphate hydrolases"/>
    <property type="match status" value="1"/>
</dbReference>
<dbReference type="SUPFAM" id="SSF48019">
    <property type="entry name" value="post-AAA+ oligomerization domain-like"/>
    <property type="match status" value="1"/>
</dbReference>
<evidence type="ECO:0000259" key="9">
    <source>
        <dbReference type="Pfam" id="PF06144"/>
    </source>
</evidence>